<dbReference type="Pfam" id="PF00109">
    <property type="entry name" value="ketoacyl-synt"/>
    <property type="match status" value="2"/>
</dbReference>
<evidence type="ECO:0000259" key="8">
    <source>
        <dbReference type="PROSITE" id="PS52019"/>
    </source>
</evidence>
<feature type="domain" description="PKS/mFAS DH" evidence="8">
    <location>
        <begin position="892"/>
        <end position="1173"/>
    </location>
</feature>
<dbReference type="SMART" id="SM00827">
    <property type="entry name" value="PKS_AT"/>
    <property type="match status" value="1"/>
</dbReference>
<evidence type="ECO:0000256" key="5">
    <source>
        <dbReference type="PROSITE-ProRule" id="PRU01363"/>
    </source>
</evidence>
<dbReference type="SUPFAM" id="SSF55048">
    <property type="entry name" value="Probable ACP-binding domain of malonyl-CoA ACP transacylase"/>
    <property type="match status" value="1"/>
</dbReference>
<comment type="pathway">
    <text evidence="1">Secondary metabolite biosynthesis.</text>
</comment>
<dbReference type="InterPro" id="IPR042104">
    <property type="entry name" value="PKS_dehydratase_sf"/>
</dbReference>
<dbReference type="InterPro" id="IPR050091">
    <property type="entry name" value="PKS_NRPS_Biosynth_Enz"/>
</dbReference>
<evidence type="ECO:0000256" key="3">
    <source>
        <dbReference type="ARBA" id="ARBA00022553"/>
    </source>
</evidence>
<dbReference type="SUPFAM" id="SSF53335">
    <property type="entry name" value="S-adenosyl-L-methionine-dependent methyltransferases"/>
    <property type="match status" value="1"/>
</dbReference>
<accession>A0A6V8HJP5</accession>
<dbReference type="Pfam" id="PF16197">
    <property type="entry name" value="KAsynt_C_assoc"/>
    <property type="match status" value="1"/>
</dbReference>
<comment type="caution">
    <text evidence="9">The sequence shown here is derived from an EMBL/GenBank/DDBJ whole genome shotgun (WGS) entry which is preliminary data.</text>
</comment>
<dbReference type="GO" id="GO:0004312">
    <property type="term" value="F:fatty acid synthase activity"/>
    <property type="evidence" value="ECO:0007669"/>
    <property type="project" value="TreeGrafter"/>
</dbReference>
<dbReference type="InterPro" id="IPR016036">
    <property type="entry name" value="Malonyl_transacylase_ACP-bd"/>
</dbReference>
<keyword evidence="3" id="KW-0597">Phosphoprotein</keyword>
<feature type="domain" description="Ketosynthase family 3 (KS3)" evidence="7">
    <location>
        <begin position="52"/>
        <end position="435"/>
    </location>
</feature>
<dbReference type="Pfam" id="PF21089">
    <property type="entry name" value="PKS_DH_N"/>
    <property type="match status" value="1"/>
</dbReference>
<feature type="active site" description="Proton acceptor; for dehydratase activity" evidence="5">
    <location>
        <position position="924"/>
    </location>
</feature>
<evidence type="ECO:0000313" key="10">
    <source>
        <dbReference type="Proteomes" id="UP000053095"/>
    </source>
</evidence>
<protein>
    <submittedName>
        <fullName evidence="9">Uncharacterized protein</fullName>
    </submittedName>
</protein>
<dbReference type="InterPro" id="IPR016035">
    <property type="entry name" value="Acyl_Trfase/lysoPLipase"/>
</dbReference>
<dbReference type="SUPFAM" id="SSF52151">
    <property type="entry name" value="FabD/lysophospholipase-like"/>
    <property type="match status" value="1"/>
</dbReference>
<dbReference type="InterPro" id="IPR001227">
    <property type="entry name" value="Ac_transferase_dom_sf"/>
</dbReference>
<dbReference type="CDD" id="cd00833">
    <property type="entry name" value="PKS"/>
    <property type="match status" value="1"/>
</dbReference>
<dbReference type="PROSITE" id="PS00606">
    <property type="entry name" value="KS3_1"/>
    <property type="match status" value="1"/>
</dbReference>
<feature type="compositionally biased region" description="Polar residues" evidence="6">
    <location>
        <begin position="8"/>
        <end position="26"/>
    </location>
</feature>
<evidence type="ECO:0000256" key="2">
    <source>
        <dbReference type="ARBA" id="ARBA00022450"/>
    </source>
</evidence>
<dbReference type="PROSITE" id="PS52004">
    <property type="entry name" value="KS3_2"/>
    <property type="match status" value="1"/>
</dbReference>
<dbReference type="InterPro" id="IPR014030">
    <property type="entry name" value="Ketoacyl_synth_N"/>
</dbReference>
<dbReference type="InterPro" id="IPR049551">
    <property type="entry name" value="PKS_DH_C"/>
</dbReference>
<dbReference type="Pfam" id="PF00698">
    <property type="entry name" value="Acyl_transf_1"/>
    <property type="match status" value="1"/>
</dbReference>
<dbReference type="InterPro" id="IPR020807">
    <property type="entry name" value="PKS_DH"/>
</dbReference>
<dbReference type="GO" id="GO:0044550">
    <property type="term" value="P:secondary metabolite biosynthetic process"/>
    <property type="evidence" value="ECO:0007669"/>
    <property type="project" value="UniProtKB-ARBA"/>
</dbReference>
<dbReference type="InterPro" id="IPR020841">
    <property type="entry name" value="PKS_Beta-ketoAc_synthase_dom"/>
</dbReference>
<dbReference type="InterPro" id="IPR029063">
    <property type="entry name" value="SAM-dependent_MTases_sf"/>
</dbReference>
<dbReference type="SMART" id="SM00825">
    <property type="entry name" value="PKS_KS"/>
    <property type="match status" value="1"/>
</dbReference>
<feature type="region of interest" description="N-terminal hotdog fold" evidence="5">
    <location>
        <begin position="892"/>
        <end position="1007"/>
    </location>
</feature>
<dbReference type="PROSITE" id="PS52019">
    <property type="entry name" value="PKS_MFAS_DH"/>
    <property type="match status" value="1"/>
</dbReference>
<dbReference type="InterPro" id="IPR032821">
    <property type="entry name" value="PKS_assoc"/>
</dbReference>
<dbReference type="SUPFAM" id="SSF53901">
    <property type="entry name" value="Thiolase-like"/>
    <property type="match status" value="1"/>
</dbReference>
<dbReference type="InterPro" id="IPR016039">
    <property type="entry name" value="Thiolase-like"/>
</dbReference>
<dbReference type="Proteomes" id="UP000053095">
    <property type="component" value="Unassembled WGS sequence"/>
</dbReference>
<feature type="region of interest" description="Disordered" evidence="6">
    <location>
        <begin position="1"/>
        <end position="29"/>
    </location>
</feature>
<dbReference type="SMART" id="SM00826">
    <property type="entry name" value="PKS_DH"/>
    <property type="match status" value="1"/>
</dbReference>
<keyword evidence="4" id="KW-0808">Transferase</keyword>
<organism evidence="9 10">
    <name type="scientific">Talaromyces pinophilus</name>
    <name type="common">Penicillium pinophilum</name>
    <dbReference type="NCBI Taxonomy" id="128442"/>
    <lineage>
        <taxon>Eukaryota</taxon>
        <taxon>Fungi</taxon>
        <taxon>Dikarya</taxon>
        <taxon>Ascomycota</taxon>
        <taxon>Pezizomycotina</taxon>
        <taxon>Eurotiomycetes</taxon>
        <taxon>Eurotiomycetidae</taxon>
        <taxon>Eurotiales</taxon>
        <taxon>Trichocomaceae</taxon>
        <taxon>Talaromyces</taxon>
        <taxon>Talaromyces sect. Talaromyces</taxon>
    </lineage>
</organism>
<keyword evidence="10" id="KW-1185">Reference proteome</keyword>
<feature type="active site" description="Proton donor; for dehydratase activity" evidence="5">
    <location>
        <position position="1083"/>
    </location>
</feature>
<reference evidence="10" key="1">
    <citation type="journal article" date="2015" name="Genome Announc.">
        <title>Draft genome sequence of Talaromyces cellulolyticus strain Y-94, a source of lignocellulosic biomass-degrading enzymes.</title>
        <authorList>
            <person name="Fujii T."/>
            <person name="Koike H."/>
            <person name="Sawayama S."/>
            <person name="Yano S."/>
            <person name="Inoue H."/>
        </authorList>
    </citation>
    <scope>NUCLEOTIDE SEQUENCE [LARGE SCALE GENOMIC DNA]</scope>
    <source>
        <strain evidence="10">Y-94</strain>
    </source>
</reference>
<dbReference type="Pfam" id="PF02801">
    <property type="entry name" value="Ketoacyl-synt_C"/>
    <property type="match status" value="1"/>
</dbReference>
<dbReference type="EMBL" id="DF933837">
    <property type="protein sequence ID" value="GAM40954.1"/>
    <property type="molecule type" value="Genomic_DNA"/>
</dbReference>
<evidence type="ECO:0000256" key="4">
    <source>
        <dbReference type="ARBA" id="ARBA00022679"/>
    </source>
</evidence>
<dbReference type="InterPro" id="IPR049900">
    <property type="entry name" value="PKS_mFAS_DH"/>
</dbReference>
<proteinExistence type="predicted"/>
<dbReference type="InterPro" id="IPR014043">
    <property type="entry name" value="Acyl_transferase_dom"/>
</dbReference>
<keyword evidence="2" id="KW-0596">Phosphopantetheine</keyword>
<dbReference type="GO" id="GO:0004315">
    <property type="term" value="F:3-oxoacyl-[acyl-carrier-protein] synthase activity"/>
    <property type="evidence" value="ECO:0007669"/>
    <property type="project" value="InterPro"/>
</dbReference>
<dbReference type="Gene3D" id="3.40.47.10">
    <property type="match status" value="2"/>
</dbReference>
<evidence type="ECO:0000259" key="7">
    <source>
        <dbReference type="PROSITE" id="PS52004"/>
    </source>
</evidence>
<dbReference type="GO" id="GO:0006633">
    <property type="term" value="P:fatty acid biosynthetic process"/>
    <property type="evidence" value="ECO:0007669"/>
    <property type="project" value="InterPro"/>
</dbReference>
<evidence type="ECO:0000313" key="9">
    <source>
        <dbReference type="EMBL" id="GAM40954.1"/>
    </source>
</evidence>
<dbReference type="PANTHER" id="PTHR43775:SF50">
    <property type="entry name" value="HIGHLY REDUCING POLYKETIDE SYNTHASE SRDA"/>
    <property type="match status" value="1"/>
</dbReference>
<dbReference type="Pfam" id="PF14765">
    <property type="entry name" value="PS-DH"/>
    <property type="match status" value="1"/>
</dbReference>
<dbReference type="Gene3D" id="3.10.129.110">
    <property type="entry name" value="Polyketide synthase dehydratase"/>
    <property type="match status" value="1"/>
</dbReference>
<feature type="region of interest" description="C-terminal hotdog fold" evidence="5">
    <location>
        <begin position="1018"/>
        <end position="1173"/>
    </location>
</feature>
<evidence type="ECO:0000256" key="1">
    <source>
        <dbReference type="ARBA" id="ARBA00005179"/>
    </source>
</evidence>
<sequence>MAPYLQDPESSPARSEQSLPTRTPSYPTVIDDAEYPALSFPGYAEKPLSEQLEPTAVVGMGCRLPGEVHSLSEFWNLTMNKGTGRTPKVPSDRFNIDGHFHPNNERPGDLQDFDPSMFGISPIEAMWMDPQQRKLLEVVYEAFESAGVSLEAISGSTTAVFAGSFTSDYQQMSFKEPDSRHSYAATGVDPGIISNRISHVFNLHGPSIVVNTACSSSVYTMHNACNALRNHMNTAKLGVLSHTSTCRTFDESADGYGRADGVGGVYLKRLSDAVCDGDSIRGILRTSAVNSNGKAPAVGITHPNLLGQKDVIQHAYRRGGDLDPRLTGYFEIHGTGTPIGDPLEVNAVARVMNDKRTDADEPLLIGAVKTNIGHSEAASGLSAAIKACLTVENGIIPPTRGLVKPNPKINWKDWKRVSVNSFGYGGTNGHIIVEGVDSFLPDYKHGKKTDVKPEGDELNRPYLFPMSAHNKPTLKQNIAAYEKIVDQYDPLDLTYTLANRRSRFSTKGYVVATPATIPSSFGNDAAAFATAEKKKINEVGFAFTGQGAQWATMGSQLMKYYYPSFLATIRKLDQALRSPPDAPEWTLEATLLQPAATSRVNEADFSPGATEAIIVAYYRGQAVKTVNTNGAMMAVGLGAEAAEPYLTKYEGKVVIACHNSPSSVTISGDAPALEEIKAAMDAESIFARLVKTSGKAYHSHHMKPSADTYKNFIQKAKSVVSFGSPLSTGAVMVSSVTNSRLTEGSVVDENYWCQNLISPVLFNQAVQTLASSDDLFVDALIEIGPHTALSGPIKQSCKEFGYNNLGYIPTLVRNEDSAAQLLKVAGELYLGDYPINLETATAIEQQVTPEKIKLLKGKVLVDLSTYKWHYPRKLWAEPRQSLEHRSIKHPRHDVLGLRMPGCSAVEPVWRNVLRIRDVPWPRDHSLGGEAGFPAAGYFSMAIEAVTQAALVTPDDDDGIKVMFSLRPSIFTEAERGQWWDFDVSSVSAAGHWNDHVTGTIGINARQRSQTPRKIPNLPQRATGKACNDGLKEVGFDYGPSFQGMVDVQSDGKNYIAATHFDIKQESGVLEAESRYVLHPGTVDLCLQLIIVSIYAGKLNDMTCGAVPIQVDEVAIWPPSEEQLKNPAATAFSFTDQCGIRSFVSGSQLVAHDGELLMDITDMRCVAYEAAVPQRAEEATEPQLYQETVWKVDIDNSLAWADKVDDLTVARLVESLAHKAPGSKVLEIGSENTASILEEPFQINYTVVEASDEAVEATKANGTYDLVIATGKVGATELENIRKLASAGGRLVVKEVPAGFENVEIFVEKDGKVAFAKDAAADEALASKEVTLVYRNEPASIVSTVEEELTKAGFVTKRSRLDSLKAKDGESVIIVGDLEGSPLLATINEKEFEGVKHLTSTASSIL</sequence>
<dbReference type="InterPro" id="IPR049552">
    <property type="entry name" value="PKS_DH_N"/>
</dbReference>
<gene>
    <name evidence="9" type="ORF">TCE0_041r13701</name>
</gene>
<evidence type="ECO:0000256" key="6">
    <source>
        <dbReference type="SAM" id="MobiDB-lite"/>
    </source>
</evidence>
<dbReference type="Gene3D" id="3.40.366.10">
    <property type="entry name" value="Malonyl-Coenzyme A Acyl Carrier Protein, domain 2"/>
    <property type="match status" value="2"/>
</dbReference>
<dbReference type="PANTHER" id="PTHR43775">
    <property type="entry name" value="FATTY ACID SYNTHASE"/>
    <property type="match status" value="1"/>
</dbReference>
<dbReference type="InterPro" id="IPR018201">
    <property type="entry name" value="Ketoacyl_synth_AS"/>
</dbReference>
<name>A0A6V8HJP5_TALPI</name>
<dbReference type="InterPro" id="IPR014031">
    <property type="entry name" value="Ketoacyl_synth_C"/>
</dbReference>